<dbReference type="SUPFAM" id="SSF56349">
    <property type="entry name" value="DNA breaking-rejoining enzymes"/>
    <property type="match status" value="1"/>
</dbReference>
<dbReference type="Gene3D" id="3.90.15.10">
    <property type="entry name" value="Topoisomerase I, Chain A, domain 3"/>
    <property type="match status" value="1"/>
</dbReference>
<dbReference type="InterPro" id="IPR014711">
    <property type="entry name" value="TopoI_cat_a-hlx-sub_euk"/>
</dbReference>
<comment type="caution">
    <text evidence="3">The sequence shown here is derived from an EMBL/GenBank/DDBJ whole genome shotgun (WGS) entry which is preliminary data.</text>
</comment>
<feature type="domain" description="DNA topoisomerase I catalytic core eukaryotic-type" evidence="1">
    <location>
        <begin position="84"/>
        <end position="283"/>
    </location>
</feature>
<dbReference type="Pfam" id="PF01028">
    <property type="entry name" value="Topoisom_I"/>
    <property type="match status" value="1"/>
</dbReference>
<proteinExistence type="predicted"/>
<dbReference type="Gene3D" id="1.10.132.120">
    <property type="match status" value="1"/>
</dbReference>
<name>A0ABX2MY21_9SPHN</name>
<dbReference type="Gene3D" id="3.30.66.10">
    <property type="entry name" value="DNA topoisomerase I domain"/>
    <property type="match status" value="1"/>
</dbReference>
<evidence type="ECO:0000313" key="3">
    <source>
        <dbReference type="EMBL" id="NVD26350.1"/>
    </source>
</evidence>
<dbReference type="InterPro" id="IPR011010">
    <property type="entry name" value="DNA_brk_join_enz"/>
</dbReference>
<dbReference type="Proteomes" id="UP000652427">
    <property type="component" value="Unassembled WGS sequence"/>
</dbReference>
<sequence length="328" mass="36266">MPSLVYTSDEEPGISRVRRGRGFQYFLPDRSHLKCSVELARIKALGVPPAYKHVWICPKANGHIQATGYDDAARKQYRYHDDWRVFRDRQKFDQLAEFATVLPRIRRKVNALLRPDGATDEGPGKEVALAALVRLIDRTAIRVGGSSRVSKGATTLDGGNVLYEEDRLRLRYRAKGGKRVSCSLRDARLQKILEQIDDLPGKRLFQYVGADGEVHPLDSGDVNDWLKMVSGMDSLSAKMFRTWHGSVAALDAIAAEDKPTIKQACEAAAAALRNTPAICRKSYVHPAVFELIDLAADERIAMLEGQAAQITGLRVGENRFVGLIGGGP</sequence>
<feature type="domain" description="DNA topoisomerase IB N-terminal" evidence="2">
    <location>
        <begin position="22"/>
        <end position="70"/>
    </location>
</feature>
<dbReference type="EMBL" id="JABWMH010000001">
    <property type="protein sequence ID" value="NVD26350.1"/>
    <property type="molecule type" value="Genomic_DNA"/>
</dbReference>
<evidence type="ECO:0000259" key="2">
    <source>
        <dbReference type="Pfam" id="PF21338"/>
    </source>
</evidence>
<dbReference type="InterPro" id="IPR049331">
    <property type="entry name" value="Top1B_N_bact"/>
</dbReference>
<accession>A0ABX2MY21</accession>
<gene>
    <name evidence="3" type="ORF">HUO14_00365</name>
</gene>
<reference evidence="3 4" key="1">
    <citation type="submission" date="2020-06" db="EMBL/GenBank/DDBJ databases">
        <authorList>
            <person name="Kim S.-J."/>
            <person name="Park S.-J."/>
        </authorList>
    </citation>
    <scope>NUCLEOTIDE SEQUENCE [LARGE SCALE GENOMIC DNA]</scope>
    <source>
        <strain evidence="3 4">SW-151</strain>
    </source>
</reference>
<keyword evidence="4" id="KW-1185">Reference proteome</keyword>
<evidence type="ECO:0000313" key="4">
    <source>
        <dbReference type="Proteomes" id="UP000652427"/>
    </source>
</evidence>
<protein>
    <submittedName>
        <fullName evidence="3">DNA topoisomerase IB</fullName>
    </submittedName>
</protein>
<dbReference type="InterPro" id="IPR013500">
    <property type="entry name" value="TopoI_cat_euk"/>
</dbReference>
<dbReference type="InterPro" id="IPR035447">
    <property type="entry name" value="DNA_topo_I_N_sf"/>
</dbReference>
<organism evidence="3 4">
    <name type="scientific">Parasphingorhabdus flavimaris</name>
    <dbReference type="NCBI Taxonomy" id="266812"/>
    <lineage>
        <taxon>Bacteria</taxon>
        <taxon>Pseudomonadati</taxon>
        <taxon>Pseudomonadota</taxon>
        <taxon>Alphaproteobacteria</taxon>
        <taxon>Sphingomonadales</taxon>
        <taxon>Sphingomonadaceae</taxon>
        <taxon>Parasphingorhabdus</taxon>
    </lineage>
</organism>
<evidence type="ECO:0000259" key="1">
    <source>
        <dbReference type="Pfam" id="PF01028"/>
    </source>
</evidence>
<dbReference type="SUPFAM" id="SSF55869">
    <property type="entry name" value="DNA topoisomerase I domain"/>
    <property type="match status" value="1"/>
</dbReference>
<dbReference type="Pfam" id="PF21338">
    <property type="entry name" value="Top1B_N_bact"/>
    <property type="match status" value="1"/>
</dbReference>